<proteinExistence type="predicted"/>
<dbReference type="Pfam" id="PF05380">
    <property type="entry name" value="Peptidase_A17"/>
    <property type="match status" value="1"/>
</dbReference>
<dbReference type="OrthoDB" id="10064286at2759"/>
<evidence type="ECO:0000313" key="1">
    <source>
        <dbReference type="EMBL" id="TPP58789.1"/>
    </source>
</evidence>
<evidence type="ECO:0000313" key="2">
    <source>
        <dbReference type="Proteomes" id="UP000316759"/>
    </source>
</evidence>
<comment type="caution">
    <text evidence="1">The sequence shown here is derived from an EMBL/GenBank/DDBJ whole genome shotgun (WGS) entry which is preliminary data.</text>
</comment>
<dbReference type="PANTHER" id="PTHR47331:SF1">
    <property type="entry name" value="GAG-LIKE PROTEIN"/>
    <property type="match status" value="1"/>
</dbReference>
<accession>A0A504YEW6</accession>
<name>A0A504YEW6_FASGI</name>
<dbReference type="InterPro" id="IPR008042">
    <property type="entry name" value="Retrotrans_Pao"/>
</dbReference>
<organism evidence="1 2">
    <name type="scientific">Fasciola gigantica</name>
    <name type="common">Giant liver fluke</name>
    <dbReference type="NCBI Taxonomy" id="46835"/>
    <lineage>
        <taxon>Eukaryota</taxon>
        <taxon>Metazoa</taxon>
        <taxon>Spiralia</taxon>
        <taxon>Lophotrochozoa</taxon>
        <taxon>Platyhelminthes</taxon>
        <taxon>Trematoda</taxon>
        <taxon>Digenea</taxon>
        <taxon>Plagiorchiida</taxon>
        <taxon>Echinostomata</taxon>
        <taxon>Echinostomatoidea</taxon>
        <taxon>Fasciolidae</taxon>
        <taxon>Fasciola</taxon>
    </lineage>
</organism>
<protein>
    <submittedName>
        <fullName evidence="1">Uncharacterized protein</fullName>
    </submittedName>
</protein>
<dbReference type="AlphaFoldDB" id="A0A504YEW6"/>
<keyword evidence="2" id="KW-1185">Reference proteome</keyword>
<dbReference type="EMBL" id="SUNJ01011570">
    <property type="protein sequence ID" value="TPP58789.1"/>
    <property type="molecule type" value="Genomic_DNA"/>
</dbReference>
<sequence length="132" mass="14566">MPVKFDVAAPSPDLYLDASELGYGTVAYLQCTTDANTVHCCFIGGKSSVSPLKPITISSLELKVCTLSVKQLLHIMKEAGWAGARCYGENLHRTTSTGYSEAVYWQVPTTRRVTTREWGIHQFDSCDWGKSN</sequence>
<dbReference type="PANTHER" id="PTHR47331">
    <property type="entry name" value="PHD-TYPE DOMAIN-CONTAINING PROTEIN"/>
    <property type="match status" value="1"/>
</dbReference>
<dbReference type="Proteomes" id="UP000316759">
    <property type="component" value="Unassembled WGS sequence"/>
</dbReference>
<reference evidence="1 2" key="1">
    <citation type="submission" date="2019-04" db="EMBL/GenBank/DDBJ databases">
        <title>Annotation for the trematode Fasciola gigantica.</title>
        <authorList>
            <person name="Choi Y.-J."/>
        </authorList>
    </citation>
    <scope>NUCLEOTIDE SEQUENCE [LARGE SCALE GENOMIC DNA]</scope>
    <source>
        <strain evidence="1">Uganda_cow_1</strain>
    </source>
</reference>
<gene>
    <name evidence="1" type="ORF">FGIG_09980</name>
</gene>